<proteinExistence type="predicted"/>
<dbReference type="AlphaFoldDB" id="A0A5C5XLI0"/>
<reference evidence="1 2" key="1">
    <citation type="submission" date="2019-02" db="EMBL/GenBank/DDBJ databases">
        <title>Deep-cultivation of Planctomycetes and their phenomic and genomic characterization uncovers novel biology.</title>
        <authorList>
            <person name="Wiegand S."/>
            <person name="Jogler M."/>
            <person name="Boedeker C."/>
            <person name="Pinto D."/>
            <person name="Vollmers J."/>
            <person name="Rivas-Marin E."/>
            <person name="Kohn T."/>
            <person name="Peeters S.H."/>
            <person name="Heuer A."/>
            <person name="Rast P."/>
            <person name="Oberbeckmann S."/>
            <person name="Bunk B."/>
            <person name="Jeske O."/>
            <person name="Meyerdierks A."/>
            <person name="Storesund J.E."/>
            <person name="Kallscheuer N."/>
            <person name="Luecker S."/>
            <person name="Lage O.M."/>
            <person name="Pohl T."/>
            <person name="Merkel B.J."/>
            <person name="Hornburger P."/>
            <person name="Mueller R.-W."/>
            <person name="Bruemmer F."/>
            <person name="Labrenz M."/>
            <person name="Spormann A.M."/>
            <person name="Op Den Camp H."/>
            <person name="Overmann J."/>
            <person name="Amann R."/>
            <person name="Jetten M.S.M."/>
            <person name="Mascher T."/>
            <person name="Medema M.H."/>
            <person name="Devos D.P."/>
            <person name="Kaster A.-K."/>
            <person name="Ovreas L."/>
            <person name="Rohde M."/>
            <person name="Galperin M.Y."/>
            <person name="Jogler C."/>
        </authorList>
    </citation>
    <scope>NUCLEOTIDE SEQUENCE [LARGE SCALE GENOMIC DNA]</scope>
    <source>
        <strain evidence="1 2">Pan54</strain>
    </source>
</reference>
<organism evidence="1 2">
    <name type="scientific">Rubinisphaera italica</name>
    <dbReference type="NCBI Taxonomy" id="2527969"/>
    <lineage>
        <taxon>Bacteria</taxon>
        <taxon>Pseudomonadati</taxon>
        <taxon>Planctomycetota</taxon>
        <taxon>Planctomycetia</taxon>
        <taxon>Planctomycetales</taxon>
        <taxon>Planctomycetaceae</taxon>
        <taxon>Rubinisphaera</taxon>
    </lineage>
</organism>
<dbReference type="RefSeq" id="WP_146505790.1">
    <property type="nucleotide sequence ID" value="NZ_SJPG01000001.1"/>
</dbReference>
<dbReference type="EMBL" id="SJPG01000001">
    <property type="protein sequence ID" value="TWT64047.1"/>
    <property type="molecule type" value="Genomic_DNA"/>
</dbReference>
<protein>
    <submittedName>
        <fullName evidence="1">Uncharacterized protein</fullName>
    </submittedName>
</protein>
<gene>
    <name evidence="1" type="ORF">Pan54_48080</name>
</gene>
<name>A0A5C5XLI0_9PLAN</name>
<sequence>MQNFKKRARLFAEKLGGEISFGHDGSLTFAIDDKSATFDPVSKEDMNCSVKVGGDSTRYQIPKSYIFDIIDKLGTRHLASSLLKYELKPILQLNDYIVDEKVSGFWIDCAAKLPTTHR</sequence>
<keyword evidence="2" id="KW-1185">Reference proteome</keyword>
<accession>A0A5C5XLI0</accession>
<dbReference type="Proteomes" id="UP000316095">
    <property type="component" value="Unassembled WGS sequence"/>
</dbReference>
<evidence type="ECO:0000313" key="1">
    <source>
        <dbReference type="EMBL" id="TWT64047.1"/>
    </source>
</evidence>
<evidence type="ECO:0000313" key="2">
    <source>
        <dbReference type="Proteomes" id="UP000316095"/>
    </source>
</evidence>
<comment type="caution">
    <text evidence="1">The sequence shown here is derived from an EMBL/GenBank/DDBJ whole genome shotgun (WGS) entry which is preliminary data.</text>
</comment>
<dbReference type="OrthoDB" id="9953495at2"/>